<dbReference type="InterPro" id="IPR023725">
    <property type="entry name" value="Glucans_biosynth_gluTrFase_H"/>
</dbReference>
<feature type="transmembrane region" description="Helical" evidence="12">
    <location>
        <begin position="494"/>
        <end position="518"/>
    </location>
</feature>
<dbReference type="InterPro" id="IPR029044">
    <property type="entry name" value="Nucleotide-diphossugar_trans"/>
</dbReference>
<keyword evidence="15" id="KW-1185">Reference proteome</keyword>
<comment type="pathway">
    <text evidence="2 12">Glycan metabolism; osmoregulated periplasmic glucan (OPG) biosynthesis.</text>
</comment>
<dbReference type="GO" id="GO:0005886">
    <property type="term" value="C:plasma membrane"/>
    <property type="evidence" value="ECO:0007669"/>
    <property type="project" value="UniProtKB-SubCell"/>
</dbReference>
<dbReference type="GO" id="GO:0009250">
    <property type="term" value="P:glucan biosynthetic process"/>
    <property type="evidence" value="ECO:0007669"/>
    <property type="project" value="UniProtKB-UniRule"/>
</dbReference>
<feature type="transmembrane region" description="Helical" evidence="12">
    <location>
        <begin position="457"/>
        <end position="482"/>
    </location>
</feature>
<feature type="transmembrane region" description="Helical" evidence="12">
    <location>
        <begin position="55"/>
        <end position="75"/>
    </location>
</feature>
<accession>A0A6S6QRJ3</accession>
<gene>
    <name evidence="12 14" type="primary">opgH</name>
    <name evidence="14" type="ORF">IZ6_06270</name>
</gene>
<organism evidence="14 15">
    <name type="scientific">Terrihabitans soli</name>
    <dbReference type="NCBI Taxonomy" id="708113"/>
    <lineage>
        <taxon>Bacteria</taxon>
        <taxon>Pseudomonadati</taxon>
        <taxon>Pseudomonadota</taxon>
        <taxon>Alphaproteobacteria</taxon>
        <taxon>Hyphomicrobiales</taxon>
        <taxon>Terrihabitans</taxon>
    </lineage>
</organism>
<dbReference type="EMBL" id="AP023361">
    <property type="protein sequence ID" value="BCJ89892.1"/>
    <property type="molecule type" value="Genomic_DNA"/>
</dbReference>
<keyword evidence="6" id="KW-0997">Cell inner membrane</keyword>
<evidence type="ECO:0000313" key="15">
    <source>
        <dbReference type="Proteomes" id="UP000515317"/>
    </source>
</evidence>
<dbReference type="RefSeq" id="WP_222876567.1">
    <property type="nucleotide sequence ID" value="NZ_AP023361.1"/>
</dbReference>
<dbReference type="NCBIfam" id="NF003962">
    <property type="entry name" value="PRK05454.2-5"/>
    <property type="match status" value="1"/>
</dbReference>
<evidence type="ECO:0000256" key="10">
    <source>
        <dbReference type="ARBA" id="ARBA00022989"/>
    </source>
</evidence>
<dbReference type="GO" id="GO:0016758">
    <property type="term" value="F:hexosyltransferase activity"/>
    <property type="evidence" value="ECO:0007669"/>
    <property type="project" value="UniProtKB-UniRule"/>
</dbReference>
<dbReference type="CDD" id="cd04191">
    <property type="entry name" value="Glucan_BSP_MdoH"/>
    <property type="match status" value="1"/>
</dbReference>
<comment type="function">
    <text evidence="12">Involved in the biosynthesis of osmoregulated periplasmic glucans (OPGs).</text>
</comment>
<evidence type="ECO:0000256" key="1">
    <source>
        <dbReference type="ARBA" id="ARBA00004429"/>
    </source>
</evidence>
<evidence type="ECO:0000256" key="3">
    <source>
        <dbReference type="ARBA" id="ARBA00009337"/>
    </source>
</evidence>
<evidence type="ECO:0000256" key="8">
    <source>
        <dbReference type="ARBA" id="ARBA00022679"/>
    </source>
</evidence>
<dbReference type="UniPathway" id="UPA00637"/>
<evidence type="ECO:0000256" key="12">
    <source>
        <dbReference type="HAMAP-Rule" id="MF_01072"/>
    </source>
</evidence>
<dbReference type="Proteomes" id="UP000515317">
    <property type="component" value="Chromosome"/>
</dbReference>
<dbReference type="InterPro" id="IPR001173">
    <property type="entry name" value="Glyco_trans_2-like"/>
</dbReference>
<keyword evidence="11 12" id="KW-0472">Membrane</keyword>
<dbReference type="Gene3D" id="3.90.550.10">
    <property type="entry name" value="Spore Coat Polysaccharide Biosynthesis Protein SpsA, Chain A"/>
    <property type="match status" value="1"/>
</dbReference>
<reference evidence="14 15" key="1">
    <citation type="submission" date="2020-08" db="EMBL/GenBank/DDBJ databases">
        <title>Genome sequence of Rhizobiales bacterium strain IZ6.</title>
        <authorList>
            <person name="Nakai R."/>
            <person name="Naganuma T."/>
        </authorList>
    </citation>
    <scope>NUCLEOTIDE SEQUENCE [LARGE SCALE GENOMIC DNA]</scope>
    <source>
        <strain evidence="14 15">IZ6</strain>
    </source>
</reference>
<sequence>MDAVATERPPAAIGPDFRALPPETPLAMPVQDLHTAPAKHGRPASQPRLVFLRRAFVLLTTIILTAFAANEMFLVMNVAGLTFLEGLVLVLFVALFAWIAFSAASAVGGFFSYLFDRGWKLGIHPRDPLPPLARKTALLLPAYNEDPSRTTAGLQTIYEDLAHAGALAHFDFYILSDTTNPNIWIAEEEAFLSLRDRTGGHDRIFYRRRAKNVERKAGNISDWVRRFGGAYDTMVILDADSIMSADALIRMSAAMEQHPDVGLIQTLPVIVNGTTLFARLQQFAGRVYGPLIAHGIAWWHGSEGNYWGHNAAIRTKAFAEQAGLPELKGRKPFGGHILSHDFVEAALMRRAGWAVHMVPGLQGSYEESPPSLTEVAARDRRWCQGNLQHAAVLPARGLHWVSRLHMLQGIGSYITAPLWLGFLAIGMAIALQARFITPDYFGDGLSLFPNWPAQDPVRAAWVFTGTMGILLLPKFLSYIALLTRPEDLRGTGGAFRAFISLIAETLIAGLIAPVMMLIQSLAVFDILIGRDSGWAAQRRDDGSIPLSDVIRRYIPHTLFGIGTGIAAYAVSVSLFLWMTPVVLGMVLAIPLAAWTGARSAGQSFRRSKLLLTPEETAPPPVLARANTIVREIAFDSNLDAARRLASDPRLLAAHRAMLPPQRQRKSDTDLALGLAKLEESEGGLDAALAELSVKELSAVLSDTRGVDRLVALATP</sequence>
<keyword evidence="5 12" id="KW-1003">Cell membrane</keyword>
<dbReference type="NCBIfam" id="NF003958">
    <property type="entry name" value="PRK05454.2-1"/>
    <property type="match status" value="1"/>
</dbReference>
<keyword evidence="7 12" id="KW-0328">Glycosyltransferase</keyword>
<feature type="transmembrane region" description="Helical" evidence="12">
    <location>
        <begin position="87"/>
        <end position="115"/>
    </location>
</feature>
<evidence type="ECO:0000256" key="11">
    <source>
        <dbReference type="ARBA" id="ARBA00023136"/>
    </source>
</evidence>
<dbReference type="PANTHER" id="PTHR43867:SF5">
    <property type="entry name" value="GLUCANS BIOSYNTHESIS GLUCOSYLTRANSFERASE H"/>
    <property type="match status" value="1"/>
</dbReference>
<evidence type="ECO:0000256" key="2">
    <source>
        <dbReference type="ARBA" id="ARBA00005001"/>
    </source>
</evidence>
<feature type="transmembrane region" description="Helical" evidence="12">
    <location>
        <begin position="413"/>
        <end position="437"/>
    </location>
</feature>
<evidence type="ECO:0000313" key="14">
    <source>
        <dbReference type="EMBL" id="BCJ89892.1"/>
    </source>
</evidence>
<dbReference type="PANTHER" id="PTHR43867">
    <property type="entry name" value="CELLULOSE SYNTHASE CATALYTIC SUBUNIT A [UDP-FORMING]"/>
    <property type="match status" value="1"/>
</dbReference>
<proteinExistence type="inferred from homology"/>
<keyword evidence="9 12" id="KW-0812">Transmembrane</keyword>
<evidence type="ECO:0000256" key="7">
    <source>
        <dbReference type="ARBA" id="ARBA00022676"/>
    </source>
</evidence>
<dbReference type="InterPro" id="IPR050321">
    <property type="entry name" value="Glycosyltr_2/OpgH_subfam"/>
</dbReference>
<comment type="similarity">
    <text evidence="3 12">Belongs to the glycosyltransferase 2 family. OpgH subfamily.</text>
</comment>
<evidence type="ECO:0000256" key="6">
    <source>
        <dbReference type="ARBA" id="ARBA00022519"/>
    </source>
</evidence>
<dbReference type="KEGG" id="tso:IZ6_06270"/>
<evidence type="ECO:0000256" key="5">
    <source>
        <dbReference type="ARBA" id="ARBA00022475"/>
    </source>
</evidence>
<evidence type="ECO:0000256" key="9">
    <source>
        <dbReference type="ARBA" id="ARBA00022692"/>
    </source>
</evidence>
<dbReference type="Pfam" id="PF13632">
    <property type="entry name" value="Glyco_trans_2_3"/>
    <property type="match status" value="1"/>
</dbReference>
<keyword evidence="8 12" id="KW-0808">Transferase</keyword>
<keyword evidence="10 12" id="KW-1133">Transmembrane helix</keyword>
<dbReference type="HAMAP" id="MF_01072">
    <property type="entry name" value="MdoH_OpgH"/>
    <property type="match status" value="1"/>
</dbReference>
<evidence type="ECO:0000259" key="13">
    <source>
        <dbReference type="Pfam" id="PF13632"/>
    </source>
</evidence>
<feature type="transmembrane region" description="Helical" evidence="12">
    <location>
        <begin position="574"/>
        <end position="597"/>
    </location>
</feature>
<dbReference type="NCBIfam" id="NF003956">
    <property type="entry name" value="PRK05454.1-3"/>
    <property type="match status" value="1"/>
</dbReference>
<dbReference type="AlphaFoldDB" id="A0A6S6QRJ3"/>
<evidence type="ECO:0000256" key="4">
    <source>
        <dbReference type="ARBA" id="ARBA00020585"/>
    </source>
</evidence>
<dbReference type="SUPFAM" id="SSF53448">
    <property type="entry name" value="Nucleotide-diphospho-sugar transferases"/>
    <property type="match status" value="1"/>
</dbReference>
<name>A0A6S6QRJ3_9HYPH</name>
<protein>
    <recommendedName>
        <fullName evidence="4 12">Glucans biosynthesis glucosyltransferase H</fullName>
        <ecNumber evidence="12">2.4.1.-</ecNumber>
    </recommendedName>
</protein>
<comment type="subcellular location">
    <subcellularLocation>
        <location evidence="1">Cell inner membrane</location>
        <topology evidence="1">Multi-pass membrane protein</topology>
    </subcellularLocation>
    <subcellularLocation>
        <location evidence="12">Cell membrane</location>
        <topology evidence="12">Multi-pass membrane protein</topology>
    </subcellularLocation>
</comment>
<dbReference type="EC" id="2.4.1.-" evidence="12"/>
<feature type="domain" description="Glycosyltransferase 2-like" evidence="13">
    <location>
        <begin position="235"/>
        <end position="422"/>
    </location>
</feature>